<comment type="caution">
    <text evidence="1">The sequence shown here is derived from an EMBL/GenBank/DDBJ whole genome shotgun (WGS) entry which is preliminary data.</text>
</comment>
<dbReference type="EMBL" id="CAXHTB010000008">
    <property type="protein sequence ID" value="CAL0310798.1"/>
    <property type="molecule type" value="Genomic_DNA"/>
</dbReference>
<dbReference type="AlphaFoldDB" id="A0AAV1WND8"/>
<keyword evidence="2" id="KW-1185">Reference proteome</keyword>
<sequence length="110" mass="12472">MAANGLFGLDTAPTSETLKSAITNTLFPFNSRELKSLTLFIAIETTRLAPLPLTAVALEATLRERSVSVEEKARRHTRRDRDRWMNERQVEEVEEVLVDGRRESIVCDVD</sequence>
<name>A0AAV1WND8_LUPLU</name>
<proteinExistence type="predicted"/>
<organism evidence="1 2">
    <name type="scientific">Lupinus luteus</name>
    <name type="common">European yellow lupine</name>
    <dbReference type="NCBI Taxonomy" id="3873"/>
    <lineage>
        <taxon>Eukaryota</taxon>
        <taxon>Viridiplantae</taxon>
        <taxon>Streptophyta</taxon>
        <taxon>Embryophyta</taxon>
        <taxon>Tracheophyta</taxon>
        <taxon>Spermatophyta</taxon>
        <taxon>Magnoliopsida</taxon>
        <taxon>eudicotyledons</taxon>
        <taxon>Gunneridae</taxon>
        <taxon>Pentapetalae</taxon>
        <taxon>rosids</taxon>
        <taxon>fabids</taxon>
        <taxon>Fabales</taxon>
        <taxon>Fabaceae</taxon>
        <taxon>Papilionoideae</taxon>
        <taxon>50 kb inversion clade</taxon>
        <taxon>genistoids sensu lato</taxon>
        <taxon>core genistoids</taxon>
        <taxon>Genisteae</taxon>
        <taxon>Lupinus</taxon>
    </lineage>
</organism>
<accession>A0AAV1WND8</accession>
<dbReference type="Proteomes" id="UP001497480">
    <property type="component" value="Unassembled WGS sequence"/>
</dbReference>
<reference evidence="1 2" key="1">
    <citation type="submission" date="2024-03" db="EMBL/GenBank/DDBJ databases">
        <authorList>
            <person name="Martinez-Hernandez J."/>
        </authorList>
    </citation>
    <scope>NUCLEOTIDE SEQUENCE [LARGE SCALE GENOMIC DNA]</scope>
</reference>
<evidence type="ECO:0000313" key="1">
    <source>
        <dbReference type="EMBL" id="CAL0310798.1"/>
    </source>
</evidence>
<protein>
    <submittedName>
        <fullName evidence="1">Uncharacterized protein</fullName>
    </submittedName>
</protein>
<evidence type="ECO:0000313" key="2">
    <source>
        <dbReference type="Proteomes" id="UP001497480"/>
    </source>
</evidence>
<gene>
    <name evidence="1" type="ORF">LLUT_LOCUS11858</name>
</gene>